<evidence type="ECO:0000256" key="2">
    <source>
        <dbReference type="SAM" id="Phobius"/>
    </source>
</evidence>
<name>A0ABV5FZL6_9MICC</name>
<dbReference type="EMBL" id="JBHMFI010000001">
    <property type="protein sequence ID" value="MFB9072129.1"/>
    <property type="molecule type" value="Genomic_DNA"/>
</dbReference>
<evidence type="ECO:0000313" key="3">
    <source>
        <dbReference type="EMBL" id="MFB9072129.1"/>
    </source>
</evidence>
<reference evidence="3 4" key="1">
    <citation type="submission" date="2024-09" db="EMBL/GenBank/DDBJ databases">
        <authorList>
            <person name="Sun Q."/>
            <person name="Mori K."/>
        </authorList>
    </citation>
    <scope>NUCLEOTIDE SEQUENCE [LARGE SCALE GENOMIC DNA]</scope>
    <source>
        <strain evidence="3 4">CCM 7609</strain>
    </source>
</reference>
<keyword evidence="4" id="KW-1185">Reference proteome</keyword>
<protein>
    <recommendedName>
        <fullName evidence="5">Secreted protein</fullName>
    </recommendedName>
</protein>
<feature type="region of interest" description="Disordered" evidence="1">
    <location>
        <begin position="51"/>
        <end position="85"/>
    </location>
</feature>
<accession>A0ABV5FZL6</accession>
<evidence type="ECO:0000256" key="1">
    <source>
        <dbReference type="SAM" id="MobiDB-lite"/>
    </source>
</evidence>
<sequence length="85" mass="9490">MYEPKDSPTSLFRSICAVLPCAFTVVTSVSLHGHPSMPHSQRLFNNLSLWGSSGSPVRRSERRSRPQECGTTTARPEIFPSTRAW</sequence>
<gene>
    <name evidence="3" type="ORF">ACFFX0_13315</name>
</gene>
<proteinExistence type="predicted"/>
<evidence type="ECO:0008006" key="5">
    <source>
        <dbReference type="Google" id="ProtNLM"/>
    </source>
</evidence>
<keyword evidence="2" id="KW-0472">Membrane</keyword>
<keyword evidence="2" id="KW-1133">Transmembrane helix</keyword>
<keyword evidence="2" id="KW-0812">Transmembrane</keyword>
<feature type="transmembrane region" description="Helical" evidence="2">
    <location>
        <begin position="12"/>
        <end position="33"/>
    </location>
</feature>
<dbReference type="Proteomes" id="UP001589575">
    <property type="component" value="Unassembled WGS sequence"/>
</dbReference>
<organism evidence="3 4">
    <name type="scientific">Citricoccus parietis</name>
    <dbReference type="NCBI Taxonomy" id="592307"/>
    <lineage>
        <taxon>Bacteria</taxon>
        <taxon>Bacillati</taxon>
        <taxon>Actinomycetota</taxon>
        <taxon>Actinomycetes</taxon>
        <taxon>Micrococcales</taxon>
        <taxon>Micrococcaceae</taxon>
        <taxon>Citricoccus</taxon>
    </lineage>
</organism>
<comment type="caution">
    <text evidence="3">The sequence shown here is derived from an EMBL/GenBank/DDBJ whole genome shotgun (WGS) entry which is preliminary data.</text>
</comment>
<evidence type="ECO:0000313" key="4">
    <source>
        <dbReference type="Proteomes" id="UP001589575"/>
    </source>
</evidence>